<dbReference type="GO" id="GO:0006950">
    <property type="term" value="P:response to stress"/>
    <property type="evidence" value="ECO:0007669"/>
    <property type="project" value="UniProtKB-ARBA"/>
</dbReference>
<feature type="region of interest" description="Disordered" evidence="11">
    <location>
        <begin position="166"/>
        <end position="214"/>
    </location>
</feature>
<dbReference type="SMART" id="SM00109">
    <property type="entry name" value="C1"/>
    <property type="match status" value="1"/>
</dbReference>
<dbReference type="PROSITE" id="PS50898">
    <property type="entry name" value="RBD"/>
    <property type="match status" value="1"/>
</dbReference>
<dbReference type="Gene3D" id="1.10.510.10">
    <property type="entry name" value="Transferase(Phosphotransferase) domain 1"/>
    <property type="match status" value="1"/>
</dbReference>
<evidence type="ECO:0000259" key="12">
    <source>
        <dbReference type="PROSITE" id="PS50011"/>
    </source>
</evidence>
<reference evidence="16" key="1">
    <citation type="submission" date="2017-01" db="EMBL/GenBank/DDBJ databases">
        <title>Comparative genomics of anhydrobiosis in the tardigrade Hypsibius dujardini.</title>
        <authorList>
            <person name="Yoshida Y."/>
            <person name="Koutsovoulos G."/>
            <person name="Laetsch D."/>
            <person name="Stevens L."/>
            <person name="Kumar S."/>
            <person name="Horikawa D."/>
            <person name="Ishino K."/>
            <person name="Komine S."/>
            <person name="Tomita M."/>
            <person name="Blaxter M."/>
            <person name="Arakawa K."/>
        </authorList>
    </citation>
    <scope>NUCLEOTIDE SEQUENCE [LARGE SCALE GENOMIC DNA]</scope>
    <source>
        <strain evidence="16">Z151</strain>
    </source>
</reference>
<dbReference type="InterPro" id="IPR046349">
    <property type="entry name" value="C1-like_sf"/>
</dbReference>
<dbReference type="InterPro" id="IPR001245">
    <property type="entry name" value="Ser-Thr/Tyr_kinase_cat_dom"/>
</dbReference>
<comment type="similarity">
    <text evidence="1">Belongs to the protein kinase superfamily. TKL Ser/Thr protein kinase family. RAF subfamily.</text>
</comment>
<evidence type="ECO:0000256" key="3">
    <source>
        <dbReference type="ARBA" id="ARBA00022527"/>
    </source>
</evidence>
<feature type="domain" description="Protein kinase" evidence="12">
    <location>
        <begin position="545"/>
        <end position="813"/>
    </location>
</feature>
<dbReference type="Pfam" id="PF07714">
    <property type="entry name" value="PK_Tyr_Ser-Thr"/>
    <property type="match status" value="1"/>
</dbReference>
<dbReference type="PROSITE" id="PS00107">
    <property type="entry name" value="PROTEIN_KINASE_ATP"/>
    <property type="match status" value="1"/>
</dbReference>
<evidence type="ECO:0000256" key="6">
    <source>
        <dbReference type="ARBA" id="ARBA00022741"/>
    </source>
</evidence>
<evidence type="ECO:0000256" key="10">
    <source>
        <dbReference type="PROSITE-ProRule" id="PRU10141"/>
    </source>
</evidence>
<keyword evidence="6 10" id="KW-0547">Nucleotide-binding</keyword>
<dbReference type="Gene3D" id="3.30.60.20">
    <property type="match status" value="1"/>
</dbReference>
<dbReference type="CDD" id="cd01816">
    <property type="entry name" value="RBD_RAF"/>
    <property type="match status" value="1"/>
</dbReference>
<feature type="region of interest" description="Disordered" evidence="11">
    <location>
        <begin position="485"/>
        <end position="534"/>
    </location>
</feature>
<dbReference type="GO" id="GO:0004709">
    <property type="term" value="F:MAP kinase kinase kinase activity"/>
    <property type="evidence" value="ECO:0007669"/>
    <property type="project" value="TreeGrafter"/>
</dbReference>
<gene>
    <name evidence="15" type="ORF">BV898_06980</name>
</gene>
<dbReference type="Gene3D" id="3.30.200.20">
    <property type="entry name" value="Phosphorylase Kinase, domain 1"/>
    <property type="match status" value="1"/>
</dbReference>
<feature type="compositionally biased region" description="Pro residues" evidence="11">
    <location>
        <begin position="122"/>
        <end position="133"/>
    </location>
</feature>
<dbReference type="SUPFAM" id="SSF57889">
    <property type="entry name" value="Cysteine-rich domain"/>
    <property type="match status" value="1"/>
</dbReference>
<feature type="compositionally biased region" description="Polar residues" evidence="11">
    <location>
        <begin position="137"/>
        <end position="151"/>
    </location>
</feature>
<evidence type="ECO:0000256" key="7">
    <source>
        <dbReference type="ARBA" id="ARBA00022777"/>
    </source>
</evidence>
<dbReference type="OrthoDB" id="774951at2759"/>
<evidence type="ECO:0000256" key="11">
    <source>
        <dbReference type="SAM" id="MobiDB-lite"/>
    </source>
</evidence>
<dbReference type="SUPFAM" id="SSF54236">
    <property type="entry name" value="Ubiquitin-like"/>
    <property type="match status" value="1"/>
</dbReference>
<dbReference type="PROSITE" id="PS50081">
    <property type="entry name" value="ZF_DAG_PE_2"/>
    <property type="match status" value="1"/>
</dbReference>
<dbReference type="PANTHER" id="PTHR44329:SF262">
    <property type="entry name" value="RAF HOMOLOG SERINE_THREONINE-PROTEIN KINASE RAF"/>
    <property type="match status" value="1"/>
</dbReference>
<feature type="domain" description="RBD" evidence="14">
    <location>
        <begin position="225"/>
        <end position="299"/>
    </location>
</feature>
<feature type="binding site" evidence="10">
    <location>
        <position position="571"/>
    </location>
    <ligand>
        <name>ATP</name>
        <dbReference type="ChEBI" id="CHEBI:30616"/>
    </ligand>
</feature>
<evidence type="ECO:0000256" key="4">
    <source>
        <dbReference type="ARBA" id="ARBA00022679"/>
    </source>
</evidence>
<dbReference type="FunFam" id="3.30.200.20:FF:000024">
    <property type="entry name" value="B-Raf proto-oncogene serine/threonine-protein kinase"/>
    <property type="match status" value="1"/>
</dbReference>
<evidence type="ECO:0000259" key="13">
    <source>
        <dbReference type="PROSITE" id="PS50081"/>
    </source>
</evidence>
<dbReference type="InterPro" id="IPR017441">
    <property type="entry name" value="Protein_kinase_ATP_BS"/>
</dbReference>
<dbReference type="EMBL" id="MTYJ01000044">
    <property type="protein sequence ID" value="OQV18919.1"/>
    <property type="molecule type" value="Genomic_DNA"/>
</dbReference>
<evidence type="ECO:0000259" key="14">
    <source>
        <dbReference type="PROSITE" id="PS50898"/>
    </source>
</evidence>
<feature type="compositionally biased region" description="Low complexity" evidence="11">
    <location>
        <begin position="166"/>
        <end position="212"/>
    </location>
</feature>
<evidence type="ECO:0000313" key="15">
    <source>
        <dbReference type="EMBL" id="OQV18919.1"/>
    </source>
</evidence>
<dbReference type="PROSITE" id="PS00108">
    <property type="entry name" value="PROTEIN_KINASE_ST"/>
    <property type="match status" value="1"/>
</dbReference>
<accession>A0A1W0WUM9</accession>
<keyword evidence="8" id="KW-0862">Zinc</keyword>
<dbReference type="AlphaFoldDB" id="A0A1W0WUM9"/>
<dbReference type="CDD" id="cd20811">
    <property type="entry name" value="C1_Raf"/>
    <property type="match status" value="1"/>
</dbReference>
<sequence>MAAVSEPSIRSCTSSLNGSLHSLSIDSMSDSLDPDDLVNSNMSARDRAIEEMRNLHLMIEVTTDSLKSLNNKFGSLRDPPQLYLKEFEDLNTKLFGFQEKLSLLQRCNPGLTNGLFPKNQVRPPPISVVPQPPVAGTRTSASHSSVPPLSQVTAARVRPLVASVLPSTTGSSGLGESSSGSTSGNGSPSTSYPSLSSSAPLSANSVSSTSGSALPTPTFVLGRGKMIQADLPNDQKSTVEAMKGRTVRETLQKKLQHRQLTPEVCIVFKIDPATKRRIKMNWDDDMGNIEGDRIVVEEKIAWGKTRTTLSHNIQHKTFFTTTSCDHCHKRLFNGFRCQRCDFKFHQRCENDIPKLCKPIQPLYQHAAHMLAGDRSNGEPIYKAIFPIGAATVEDLDTFPRKRSTSAPDVNRVNIPDDVELPPLLPKLQRTRPPISPAATSGMFTWQTFQPPYVRGPPFSELIAAEYSASQFLLQGEAAGTTVRATGIPAKSTGDPTTPPSCLSVDSMESPPPSRRNASADGSGGNRSNKIQRESMEDWEIPAEELYCDLKVGSGSFGTVYHGFWYGDVAVKRLLVSNPTMEQLQAFKNEVAVLRKTRHNNIVLFMGCVSKSLQPGQPPQLAIVTQWCAGRSLYKKIHVEEFRFEMKQLIEILRQISQGMSYLHAKSIIHRDLKSNNIFLSEDQSVRIGDFGLATVKTRWTGSHQQARQITGSILWMAPEVIRMDKDDIAPFSTKSDVYSFGVVMYELLCGKLPYEGLGRDMILYRVGRGFLRPTLDAAIYEVPKSLSCLFEACVRLKREDRLEFTQVYDQLRITLDSIPAIRRSNSEPTLNRNQWQSDDFTAYNCPSPKTPAVHMTNINESKFPFLVDNQ</sequence>
<dbReference type="GO" id="GO:0046872">
    <property type="term" value="F:metal ion binding"/>
    <property type="evidence" value="ECO:0007669"/>
    <property type="project" value="UniProtKB-KW"/>
</dbReference>
<organism evidence="15 16">
    <name type="scientific">Hypsibius exemplaris</name>
    <name type="common">Freshwater tardigrade</name>
    <dbReference type="NCBI Taxonomy" id="2072580"/>
    <lineage>
        <taxon>Eukaryota</taxon>
        <taxon>Metazoa</taxon>
        <taxon>Ecdysozoa</taxon>
        <taxon>Tardigrada</taxon>
        <taxon>Eutardigrada</taxon>
        <taxon>Parachela</taxon>
        <taxon>Hypsibioidea</taxon>
        <taxon>Hypsibiidae</taxon>
        <taxon>Hypsibius</taxon>
    </lineage>
</organism>
<keyword evidence="4" id="KW-0808">Transferase</keyword>
<dbReference type="SMART" id="SM00220">
    <property type="entry name" value="S_TKc"/>
    <property type="match status" value="1"/>
</dbReference>
<dbReference type="PANTHER" id="PTHR44329">
    <property type="entry name" value="SERINE/THREONINE-PROTEIN KINASE TNNI3K-RELATED"/>
    <property type="match status" value="1"/>
</dbReference>
<dbReference type="EC" id="2.7.11.1" evidence="2"/>
<keyword evidence="16" id="KW-1185">Reference proteome</keyword>
<dbReference type="InterPro" id="IPR029071">
    <property type="entry name" value="Ubiquitin-like_domsf"/>
</dbReference>
<evidence type="ECO:0000256" key="9">
    <source>
        <dbReference type="ARBA" id="ARBA00022840"/>
    </source>
</evidence>
<dbReference type="PROSITE" id="PS00479">
    <property type="entry name" value="ZF_DAG_PE_1"/>
    <property type="match status" value="1"/>
</dbReference>
<name>A0A1W0WUM9_HYPEX</name>
<dbReference type="InterPro" id="IPR011009">
    <property type="entry name" value="Kinase-like_dom_sf"/>
</dbReference>
<dbReference type="InterPro" id="IPR003116">
    <property type="entry name" value="RBD_dom"/>
</dbReference>
<dbReference type="InterPro" id="IPR008271">
    <property type="entry name" value="Ser/Thr_kinase_AS"/>
</dbReference>
<keyword evidence="7 15" id="KW-0418">Kinase</keyword>
<dbReference type="Pfam" id="PF00130">
    <property type="entry name" value="C1_1"/>
    <property type="match status" value="1"/>
</dbReference>
<proteinExistence type="inferred from homology"/>
<dbReference type="Pfam" id="PF02196">
    <property type="entry name" value="RBD"/>
    <property type="match status" value="1"/>
</dbReference>
<keyword evidence="5" id="KW-0479">Metal-binding</keyword>
<keyword evidence="9 10" id="KW-0067">ATP-binding</keyword>
<dbReference type="SMART" id="SM00455">
    <property type="entry name" value="RBD"/>
    <property type="match status" value="1"/>
</dbReference>
<evidence type="ECO:0000256" key="8">
    <source>
        <dbReference type="ARBA" id="ARBA00022833"/>
    </source>
</evidence>
<keyword evidence="3" id="KW-0723">Serine/threonine-protein kinase</keyword>
<comment type="caution">
    <text evidence="15">The sequence shown here is derived from an EMBL/GenBank/DDBJ whole genome shotgun (WGS) entry which is preliminary data.</text>
</comment>
<protein>
    <recommendedName>
        <fullName evidence="2">non-specific serine/threonine protein kinase</fullName>
        <ecNumber evidence="2">2.7.11.1</ecNumber>
    </recommendedName>
</protein>
<feature type="domain" description="Phorbol-ester/DAG-type" evidence="13">
    <location>
        <begin position="310"/>
        <end position="356"/>
    </location>
</feature>
<dbReference type="Proteomes" id="UP000192578">
    <property type="component" value="Unassembled WGS sequence"/>
</dbReference>
<dbReference type="InterPro" id="IPR002219">
    <property type="entry name" value="PKC_DAG/PE"/>
</dbReference>
<evidence type="ECO:0000256" key="1">
    <source>
        <dbReference type="ARBA" id="ARBA00010507"/>
    </source>
</evidence>
<dbReference type="PROSITE" id="PS50011">
    <property type="entry name" value="PROTEIN_KINASE_DOM"/>
    <property type="match status" value="1"/>
</dbReference>
<dbReference type="GO" id="GO:0005524">
    <property type="term" value="F:ATP binding"/>
    <property type="evidence" value="ECO:0007669"/>
    <property type="project" value="UniProtKB-UniRule"/>
</dbReference>
<evidence type="ECO:0000256" key="5">
    <source>
        <dbReference type="ARBA" id="ARBA00022723"/>
    </source>
</evidence>
<dbReference type="InterPro" id="IPR051681">
    <property type="entry name" value="Ser/Thr_Kinases-Pseudokinases"/>
</dbReference>
<evidence type="ECO:0000256" key="2">
    <source>
        <dbReference type="ARBA" id="ARBA00012513"/>
    </source>
</evidence>
<feature type="region of interest" description="Disordered" evidence="11">
    <location>
        <begin position="115"/>
        <end position="151"/>
    </location>
</feature>
<dbReference type="InterPro" id="IPR000719">
    <property type="entry name" value="Prot_kinase_dom"/>
</dbReference>
<dbReference type="Gene3D" id="3.10.20.90">
    <property type="entry name" value="Phosphatidylinositol 3-kinase Catalytic Subunit, Chain A, domain 1"/>
    <property type="match status" value="1"/>
</dbReference>
<dbReference type="SUPFAM" id="SSF56112">
    <property type="entry name" value="Protein kinase-like (PK-like)"/>
    <property type="match status" value="1"/>
</dbReference>
<evidence type="ECO:0000313" key="16">
    <source>
        <dbReference type="Proteomes" id="UP000192578"/>
    </source>
</evidence>